<organism evidence="5 6">
    <name type="scientific">Parvibium lacunae</name>
    <dbReference type="NCBI Taxonomy" id="1888893"/>
    <lineage>
        <taxon>Bacteria</taxon>
        <taxon>Pseudomonadati</taxon>
        <taxon>Pseudomonadota</taxon>
        <taxon>Betaproteobacteria</taxon>
        <taxon>Burkholderiales</taxon>
        <taxon>Alcaligenaceae</taxon>
        <taxon>Parvibium</taxon>
    </lineage>
</organism>
<feature type="DNA-binding region" description="H-T-H motif" evidence="2">
    <location>
        <begin position="58"/>
        <end position="77"/>
    </location>
</feature>
<dbReference type="SUPFAM" id="SSF48498">
    <property type="entry name" value="Tetracyclin repressor-like, C-terminal domain"/>
    <property type="match status" value="1"/>
</dbReference>
<dbReference type="Pfam" id="PF17938">
    <property type="entry name" value="TetR_C_29"/>
    <property type="match status" value="1"/>
</dbReference>
<dbReference type="GO" id="GO:0003677">
    <property type="term" value="F:DNA binding"/>
    <property type="evidence" value="ECO:0007669"/>
    <property type="project" value="UniProtKB-UniRule"/>
</dbReference>
<feature type="region of interest" description="Disordered" evidence="3">
    <location>
        <begin position="1"/>
        <end position="33"/>
    </location>
</feature>
<dbReference type="AlphaFoldDB" id="A0A368L4D2"/>
<dbReference type="EMBL" id="QPGB01000002">
    <property type="protein sequence ID" value="RCS58292.1"/>
    <property type="molecule type" value="Genomic_DNA"/>
</dbReference>
<dbReference type="PROSITE" id="PS50977">
    <property type="entry name" value="HTH_TETR_2"/>
    <property type="match status" value="1"/>
</dbReference>
<dbReference type="Gene3D" id="1.10.357.10">
    <property type="entry name" value="Tetracycline Repressor, domain 2"/>
    <property type="match status" value="1"/>
</dbReference>
<feature type="compositionally biased region" description="Low complexity" evidence="3">
    <location>
        <begin position="10"/>
        <end position="28"/>
    </location>
</feature>
<feature type="domain" description="HTH tetR-type" evidence="4">
    <location>
        <begin position="35"/>
        <end position="95"/>
    </location>
</feature>
<dbReference type="RefSeq" id="WP_114402374.1">
    <property type="nucleotide sequence ID" value="NZ_QPGB01000002.1"/>
</dbReference>
<evidence type="ECO:0000313" key="5">
    <source>
        <dbReference type="EMBL" id="RCS58292.1"/>
    </source>
</evidence>
<dbReference type="Proteomes" id="UP000252357">
    <property type="component" value="Unassembled WGS sequence"/>
</dbReference>
<protein>
    <submittedName>
        <fullName evidence="5">TetR/AcrR family transcriptional regulator</fullName>
    </submittedName>
</protein>
<keyword evidence="6" id="KW-1185">Reference proteome</keyword>
<dbReference type="SUPFAM" id="SSF46689">
    <property type="entry name" value="Homeodomain-like"/>
    <property type="match status" value="1"/>
</dbReference>
<dbReference type="InterPro" id="IPR001647">
    <property type="entry name" value="HTH_TetR"/>
</dbReference>
<dbReference type="InterPro" id="IPR041474">
    <property type="entry name" value="NicS_C"/>
</dbReference>
<reference evidence="5 6" key="1">
    <citation type="journal article" date="2018" name="Int. J. Syst. Evol. Microbiol.">
        <title>Parvibium lacunae gen. nov., sp. nov., a new member of the family Alcaligenaceae isolated from a freshwater pond.</title>
        <authorList>
            <person name="Chen W.M."/>
            <person name="Xie P.B."/>
            <person name="Hsu M.Y."/>
            <person name="Sheu S.Y."/>
        </authorList>
    </citation>
    <scope>NUCLEOTIDE SEQUENCE [LARGE SCALE GENOMIC DNA]</scope>
    <source>
        <strain evidence="5 6">KMB9</strain>
    </source>
</reference>
<comment type="caution">
    <text evidence="5">The sequence shown here is derived from an EMBL/GenBank/DDBJ whole genome shotgun (WGS) entry which is preliminary data.</text>
</comment>
<dbReference type="PANTHER" id="PTHR30328:SF54">
    <property type="entry name" value="HTH-TYPE TRANSCRIPTIONAL REPRESSOR SCO4008"/>
    <property type="match status" value="1"/>
</dbReference>
<dbReference type="OrthoDB" id="2356263at2"/>
<evidence type="ECO:0000259" key="4">
    <source>
        <dbReference type="PROSITE" id="PS50977"/>
    </source>
</evidence>
<proteinExistence type="predicted"/>
<dbReference type="Pfam" id="PF00440">
    <property type="entry name" value="TetR_N"/>
    <property type="match status" value="1"/>
</dbReference>
<dbReference type="PRINTS" id="PR00455">
    <property type="entry name" value="HTHTETR"/>
</dbReference>
<sequence length="234" mass="26334">MPNPTHKPKAASSSSLTAKSALSKTTKTPIKRDPERTRLKILDAATSEFARHGLGGTRVDRISKRAGSNERMLYYYFGSKEKLFLAVLERAYLSFVAAERALELDLAEPEKAIQTLCCFIWDYYWDHPELVRLLNSENLHQAKHLKRSARLQELLSPLVSHLGDILAEGVKQGLFRADIDAAEAYIKIGSLGYFYISNQHTIAAVLGRDITSVAARRARYASNLEMVLAYLRQH</sequence>
<name>A0A368L4D2_9BURK</name>
<dbReference type="InterPro" id="IPR036271">
    <property type="entry name" value="Tet_transcr_reg_TetR-rel_C_sf"/>
</dbReference>
<gene>
    <name evidence="5" type="ORF">DU000_05570</name>
</gene>
<dbReference type="InterPro" id="IPR050109">
    <property type="entry name" value="HTH-type_TetR-like_transc_reg"/>
</dbReference>
<keyword evidence="1 2" id="KW-0238">DNA-binding</keyword>
<dbReference type="PANTHER" id="PTHR30328">
    <property type="entry name" value="TRANSCRIPTIONAL REPRESSOR"/>
    <property type="match status" value="1"/>
</dbReference>
<accession>A0A368L4D2</accession>
<evidence type="ECO:0000256" key="3">
    <source>
        <dbReference type="SAM" id="MobiDB-lite"/>
    </source>
</evidence>
<evidence type="ECO:0000313" key="6">
    <source>
        <dbReference type="Proteomes" id="UP000252357"/>
    </source>
</evidence>
<dbReference type="InterPro" id="IPR009057">
    <property type="entry name" value="Homeodomain-like_sf"/>
</dbReference>
<evidence type="ECO:0000256" key="2">
    <source>
        <dbReference type="PROSITE-ProRule" id="PRU00335"/>
    </source>
</evidence>
<evidence type="ECO:0000256" key="1">
    <source>
        <dbReference type="ARBA" id="ARBA00023125"/>
    </source>
</evidence>